<accession>A0ABQ8MYX2</accession>
<dbReference type="PANTHER" id="PTHR13102:SF0">
    <property type="entry name" value="NUCLEOLAR PROTEIN 9"/>
    <property type="match status" value="1"/>
</dbReference>
<dbReference type="InterPro" id="IPR040000">
    <property type="entry name" value="NOP9"/>
</dbReference>
<dbReference type="PANTHER" id="PTHR13102">
    <property type="entry name" value="NUCLEOLAR PROTEIN 9"/>
    <property type="match status" value="1"/>
</dbReference>
<evidence type="ECO:0000256" key="1">
    <source>
        <dbReference type="ARBA" id="ARBA00022737"/>
    </source>
</evidence>
<dbReference type="PROSITE" id="PS50302">
    <property type="entry name" value="PUM"/>
    <property type="match status" value="1"/>
</dbReference>
<proteinExistence type="predicted"/>
<dbReference type="InterPro" id="IPR011989">
    <property type="entry name" value="ARM-like"/>
</dbReference>
<sequence length="734" mass="81118">MEVKGERHFKGGQKKGHKRPVPDGSADGGTKRQRLDATTVSYFRRVGDRLNEGFTEEEEQALFVENVLSEVKGKAALVSTHMTGSHALERLLSLASLAQVAEVLAELGGETGSEFRSVSCDQCGGHVMESALRQAHRWTEESPAEEDADATEEDEERCGMLEAQVKRLCEVVRENIVEFLKDSYGSHVLRTLIQVLAGSLTQDAPAAQTGKKPKKPKTEVLDFEIPVSFWWELKHLSDCLMENVNVCVTNPSSSAALQTLLTVTHRKRPILCKQLIKGIMGYLTSLSSAPGVSPLLVFLKDPSCSHLIQTVFSFSHKALLRDVYKNHLRTQLMPLALHRIANFTIQSLIAASAHCKVFLKIFDELMEGFEAILAADHMGVVVQMVESCAHWEEKQNELLQRLLQAFHCNEPASLQVSCLPLFLSLLTYEVYYSTEAAEGDAVKQPAQRSLSICYHGSRLVQALAGFKDRTVLMNSLHGLSSADLLTLGTDRMGSHALQMLVTTASDKGRGKILRKLEELYVQLACSSCGSRLLEAVWNSANVNQRQSIAEKLVPSESQLRSDQFARHVWAKFGLTNFMRRRGEWQEVQTGESKKRKMFNDILQSGRARGPRIRSAAAISLYLCGRDGGEDRQAAGIRSPGRRDIQLANSPDAVKTKALIERRAQGPGNFAQENVRSALVVISERWRHVEISEDPCDASVLCVKAHPKASVHDCGLLSQACVVPVIGNDFPKGSQ</sequence>
<evidence type="ECO:0000313" key="4">
    <source>
        <dbReference type="EMBL" id="KAI2668034.1"/>
    </source>
</evidence>
<dbReference type="InterPro" id="IPR016024">
    <property type="entry name" value="ARM-type_fold"/>
</dbReference>
<dbReference type="SMART" id="SM00025">
    <property type="entry name" value="Pumilio"/>
    <property type="match status" value="5"/>
</dbReference>
<name>A0ABQ8MYX2_LABRO</name>
<organism evidence="4 5">
    <name type="scientific">Labeo rohita</name>
    <name type="common">Indian major carp</name>
    <name type="synonym">Cyprinus rohita</name>
    <dbReference type="NCBI Taxonomy" id="84645"/>
    <lineage>
        <taxon>Eukaryota</taxon>
        <taxon>Metazoa</taxon>
        <taxon>Chordata</taxon>
        <taxon>Craniata</taxon>
        <taxon>Vertebrata</taxon>
        <taxon>Euteleostomi</taxon>
        <taxon>Actinopterygii</taxon>
        <taxon>Neopterygii</taxon>
        <taxon>Teleostei</taxon>
        <taxon>Ostariophysi</taxon>
        <taxon>Cypriniformes</taxon>
        <taxon>Cyprinidae</taxon>
        <taxon>Labeoninae</taxon>
        <taxon>Labeonini</taxon>
        <taxon>Labeo</taxon>
    </lineage>
</organism>
<dbReference type="InterPro" id="IPR001313">
    <property type="entry name" value="Pumilio_RNA-bd_rpt"/>
</dbReference>
<dbReference type="Pfam" id="PF22493">
    <property type="entry name" value="PUF_NOP9"/>
    <property type="match status" value="1"/>
</dbReference>
<evidence type="ECO:0000256" key="3">
    <source>
        <dbReference type="SAM" id="MobiDB-lite"/>
    </source>
</evidence>
<keyword evidence="1" id="KW-0677">Repeat</keyword>
<protein>
    <submittedName>
        <fullName evidence="4">Nucleolar protein 9</fullName>
    </submittedName>
</protein>
<dbReference type="SUPFAM" id="SSF48371">
    <property type="entry name" value="ARM repeat"/>
    <property type="match status" value="2"/>
</dbReference>
<evidence type="ECO:0000313" key="5">
    <source>
        <dbReference type="Proteomes" id="UP000830375"/>
    </source>
</evidence>
<evidence type="ECO:0000256" key="2">
    <source>
        <dbReference type="PROSITE-ProRule" id="PRU00317"/>
    </source>
</evidence>
<gene>
    <name evidence="4" type="ORF">H4Q32_004667</name>
</gene>
<comment type="caution">
    <text evidence="4">The sequence shown here is derived from an EMBL/GenBank/DDBJ whole genome shotgun (WGS) entry which is preliminary data.</text>
</comment>
<keyword evidence="5" id="KW-1185">Reference proteome</keyword>
<reference evidence="4 5" key="1">
    <citation type="submission" date="2022-01" db="EMBL/GenBank/DDBJ databases">
        <title>A high-quality chromosome-level genome assembly of rohu carp, Labeo rohita.</title>
        <authorList>
            <person name="Arick M.A. II"/>
            <person name="Hsu C.-Y."/>
            <person name="Magbanua Z."/>
            <person name="Pechanova O."/>
            <person name="Grover C."/>
            <person name="Miller E."/>
            <person name="Thrash A."/>
            <person name="Ezzel L."/>
            <person name="Alam S."/>
            <person name="Benzie J."/>
            <person name="Hamilton M."/>
            <person name="Karsi A."/>
            <person name="Lawrence M.L."/>
            <person name="Peterson D.G."/>
        </authorList>
    </citation>
    <scope>NUCLEOTIDE SEQUENCE [LARGE SCALE GENOMIC DNA]</scope>
    <source>
        <strain evidence="5">BAU-BD-2019</strain>
        <tissue evidence="4">Blood</tissue>
    </source>
</reference>
<feature type="region of interest" description="Disordered" evidence="3">
    <location>
        <begin position="1"/>
        <end position="35"/>
    </location>
</feature>
<dbReference type="Proteomes" id="UP000830375">
    <property type="component" value="Unassembled WGS sequence"/>
</dbReference>
<feature type="region of interest" description="Disordered" evidence="3">
    <location>
        <begin position="136"/>
        <end position="155"/>
    </location>
</feature>
<feature type="compositionally biased region" description="Acidic residues" evidence="3">
    <location>
        <begin position="142"/>
        <end position="155"/>
    </location>
</feature>
<feature type="compositionally biased region" description="Basic residues" evidence="3">
    <location>
        <begin position="10"/>
        <end position="19"/>
    </location>
</feature>
<dbReference type="Gene3D" id="1.25.10.10">
    <property type="entry name" value="Leucine-rich Repeat Variant"/>
    <property type="match status" value="2"/>
</dbReference>
<dbReference type="EMBL" id="JACTAM010000002">
    <property type="protein sequence ID" value="KAI2668034.1"/>
    <property type="molecule type" value="Genomic_DNA"/>
</dbReference>
<feature type="repeat" description="Pumilio" evidence="2">
    <location>
        <begin position="478"/>
        <end position="514"/>
    </location>
</feature>